<protein>
    <submittedName>
        <fullName evidence="2">Uncharacterized protein</fullName>
    </submittedName>
</protein>
<evidence type="ECO:0000313" key="2">
    <source>
        <dbReference type="EMBL" id="PVH27599.1"/>
    </source>
</evidence>
<keyword evidence="1" id="KW-1133">Transmembrane helix</keyword>
<name>A0A2T8HQ79_9RHOB</name>
<sequence>MLAVGSAVVAASIYTLMISVTLAHIQAVSGQIPFDMRPTGYGPAEAAALLDALGADGRSYYIIRQIALDTIYPAMLALTLVSAICWLGQRLQNRTLVRFGIALSIAAALFDYLENLGIVAMIWSWPEVSAPLVYAASSASILKSVLTTLAVISVLLTGFNRIRLSKAGFHP</sequence>
<evidence type="ECO:0000313" key="3">
    <source>
        <dbReference type="Proteomes" id="UP000245911"/>
    </source>
</evidence>
<feature type="transmembrane region" description="Helical" evidence="1">
    <location>
        <begin position="95"/>
        <end position="113"/>
    </location>
</feature>
<gene>
    <name evidence="2" type="ORF">DDE20_16830</name>
</gene>
<keyword evidence="1" id="KW-0812">Transmembrane</keyword>
<dbReference type="AlphaFoldDB" id="A0A2T8HQ79"/>
<evidence type="ECO:0000256" key="1">
    <source>
        <dbReference type="SAM" id="Phobius"/>
    </source>
</evidence>
<comment type="caution">
    <text evidence="2">The sequence shown here is derived from an EMBL/GenBank/DDBJ whole genome shotgun (WGS) entry which is preliminary data.</text>
</comment>
<keyword evidence="3" id="KW-1185">Reference proteome</keyword>
<accession>A0A2T8HQ79</accession>
<feature type="transmembrane region" description="Helical" evidence="1">
    <location>
        <begin position="133"/>
        <end position="156"/>
    </location>
</feature>
<dbReference type="Proteomes" id="UP000245911">
    <property type="component" value="Unassembled WGS sequence"/>
</dbReference>
<reference evidence="2 3" key="1">
    <citation type="submission" date="2018-04" db="EMBL/GenBank/DDBJ databases">
        <title>Pararhodobacter oceanense sp. nov., isolated from marine intertidal sediment.</title>
        <authorList>
            <person name="Wang X.-L."/>
            <person name="Du Z.-J."/>
        </authorList>
    </citation>
    <scope>NUCLEOTIDE SEQUENCE [LARGE SCALE GENOMIC DNA]</scope>
    <source>
        <strain evidence="2 3">AM505</strain>
    </source>
</reference>
<keyword evidence="1" id="KW-0472">Membrane</keyword>
<dbReference type="EMBL" id="QDKM01000011">
    <property type="protein sequence ID" value="PVH27599.1"/>
    <property type="molecule type" value="Genomic_DNA"/>
</dbReference>
<feature type="transmembrane region" description="Helical" evidence="1">
    <location>
        <begin position="70"/>
        <end position="88"/>
    </location>
</feature>
<organism evidence="2 3">
    <name type="scientific">Pararhodobacter oceanensis</name>
    <dbReference type="NCBI Taxonomy" id="2172121"/>
    <lineage>
        <taxon>Bacteria</taxon>
        <taxon>Pseudomonadati</taxon>
        <taxon>Pseudomonadota</taxon>
        <taxon>Alphaproteobacteria</taxon>
        <taxon>Rhodobacterales</taxon>
        <taxon>Paracoccaceae</taxon>
        <taxon>Pararhodobacter</taxon>
    </lineage>
</organism>
<proteinExistence type="predicted"/>